<accession>A0A3A2Z6N5</accession>
<dbReference type="EMBL" id="MVGC01000540">
    <property type="protein sequence ID" value="RJE18506.1"/>
    <property type="molecule type" value="Genomic_DNA"/>
</dbReference>
<evidence type="ECO:0000313" key="1">
    <source>
        <dbReference type="EMBL" id="RJE18506.1"/>
    </source>
</evidence>
<comment type="caution">
    <text evidence="1">The sequence shown here is derived from an EMBL/GenBank/DDBJ whole genome shotgun (WGS) entry which is preliminary data.</text>
</comment>
<evidence type="ECO:0000313" key="2">
    <source>
        <dbReference type="Proteomes" id="UP000266188"/>
    </source>
</evidence>
<dbReference type="AlphaFoldDB" id="A0A3A2Z6N5"/>
<proteinExistence type="predicted"/>
<sequence length="93" mass="11307">MRREKMLQSVQAIEGQKRVTIRYANLALQKQARTVSFFKKPRRQFQRNIIDHLGDVLGIEKGRQKGEYYCWKERVDAMDWRLWCLYPYLDIKV</sequence>
<reference evidence="2" key="1">
    <citation type="submission" date="2017-02" db="EMBL/GenBank/DDBJ databases">
        <authorList>
            <person name="Tafer H."/>
            <person name="Lopandic K."/>
        </authorList>
    </citation>
    <scope>NUCLEOTIDE SEQUENCE [LARGE SCALE GENOMIC DNA]</scope>
    <source>
        <strain evidence="2">CBS 366.77</strain>
    </source>
</reference>
<organism evidence="1 2">
    <name type="scientific">Aspergillus sclerotialis</name>
    <dbReference type="NCBI Taxonomy" id="2070753"/>
    <lineage>
        <taxon>Eukaryota</taxon>
        <taxon>Fungi</taxon>
        <taxon>Dikarya</taxon>
        <taxon>Ascomycota</taxon>
        <taxon>Pezizomycotina</taxon>
        <taxon>Eurotiomycetes</taxon>
        <taxon>Eurotiomycetidae</taxon>
        <taxon>Eurotiales</taxon>
        <taxon>Aspergillaceae</taxon>
        <taxon>Aspergillus</taxon>
        <taxon>Aspergillus subgen. Polypaecilum</taxon>
    </lineage>
</organism>
<keyword evidence="2" id="KW-1185">Reference proteome</keyword>
<dbReference type="Proteomes" id="UP000266188">
    <property type="component" value="Unassembled WGS sequence"/>
</dbReference>
<gene>
    <name evidence="1" type="ORF">PHISCL_09159</name>
</gene>
<dbReference type="OrthoDB" id="5420830at2759"/>
<name>A0A3A2Z6N5_9EURO</name>
<protein>
    <submittedName>
        <fullName evidence="1">Uncharacterized protein</fullName>
    </submittedName>
</protein>